<dbReference type="CDD" id="cd00136">
    <property type="entry name" value="PDZ_canonical"/>
    <property type="match status" value="1"/>
</dbReference>
<dbReference type="Gene3D" id="3.15.10.10">
    <property type="entry name" value="Bactericidal permeability-increasing protein, domain 1"/>
    <property type="match status" value="1"/>
</dbReference>
<feature type="domain" description="PDZ" evidence="2">
    <location>
        <begin position="802"/>
        <end position="874"/>
    </location>
</feature>
<dbReference type="HOGENOM" id="CLU_272794_0_0_1"/>
<dbReference type="Gene3D" id="2.30.42.10">
    <property type="match status" value="1"/>
</dbReference>
<gene>
    <name evidence="3" type="primary">AlNc14C30G2789</name>
    <name evidence="3" type="ORF">ALNC14_032270</name>
</gene>
<dbReference type="InterPro" id="IPR001478">
    <property type="entry name" value="PDZ"/>
</dbReference>
<name>F0W7I3_9STRA</name>
<evidence type="ECO:0000256" key="1">
    <source>
        <dbReference type="SAM" id="MobiDB-lite"/>
    </source>
</evidence>
<dbReference type="AlphaFoldDB" id="F0W7I3"/>
<dbReference type="InterPro" id="IPR017943">
    <property type="entry name" value="Bactericidal_perm-incr_a/b_dom"/>
</dbReference>
<dbReference type="PROSITE" id="PS50106">
    <property type="entry name" value="PDZ"/>
    <property type="match status" value="1"/>
</dbReference>
<reference evidence="3" key="1">
    <citation type="journal article" date="2011" name="PLoS Biol.">
        <title>Gene gain and loss during evolution of obligate parasitism in the white rust pathogen of Arabidopsis thaliana.</title>
        <authorList>
            <person name="Kemen E."/>
            <person name="Gardiner A."/>
            <person name="Schultz-Larsen T."/>
            <person name="Kemen A.C."/>
            <person name="Balmuth A.L."/>
            <person name="Robert-Seilaniantz A."/>
            <person name="Bailey K."/>
            <person name="Holub E."/>
            <person name="Studholme D.J."/>
            <person name="Maclean D."/>
            <person name="Jones J.D."/>
        </authorList>
    </citation>
    <scope>NUCLEOTIDE SEQUENCE</scope>
</reference>
<dbReference type="EMBL" id="FR824075">
    <property type="protein sequence ID" value="CCA17084.1"/>
    <property type="molecule type" value="Genomic_DNA"/>
</dbReference>
<dbReference type="GO" id="GO:0008289">
    <property type="term" value="F:lipid binding"/>
    <property type="evidence" value="ECO:0007669"/>
    <property type="project" value="InterPro"/>
</dbReference>
<dbReference type="PANTHER" id="PTHR31138">
    <property type="entry name" value="CHROMOSOME 19, WHOLE GENOME SHOTGUN SEQUENCE"/>
    <property type="match status" value="1"/>
</dbReference>
<evidence type="ECO:0000259" key="2">
    <source>
        <dbReference type="PROSITE" id="PS50106"/>
    </source>
</evidence>
<dbReference type="InterPro" id="IPR036034">
    <property type="entry name" value="PDZ_sf"/>
</dbReference>
<organism evidence="3">
    <name type="scientific">Albugo laibachii Nc14</name>
    <dbReference type="NCBI Taxonomy" id="890382"/>
    <lineage>
        <taxon>Eukaryota</taxon>
        <taxon>Sar</taxon>
        <taxon>Stramenopiles</taxon>
        <taxon>Oomycota</taxon>
        <taxon>Peronosporomycetes</taxon>
        <taxon>Albuginales</taxon>
        <taxon>Albuginaceae</taxon>
        <taxon>Albugo</taxon>
    </lineage>
</organism>
<dbReference type="PANTHER" id="PTHR31138:SF1">
    <property type="entry name" value="PDZ DOMAIN-CONTAINING PROTEIN"/>
    <property type="match status" value="1"/>
</dbReference>
<feature type="compositionally biased region" description="Basic and acidic residues" evidence="1">
    <location>
        <begin position="926"/>
        <end position="936"/>
    </location>
</feature>
<feature type="region of interest" description="Disordered" evidence="1">
    <location>
        <begin position="908"/>
        <end position="939"/>
    </location>
</feature>
<evidence type="ECO:0000313" key="3">
    <source>
        <dbReference type="EMBL" id="CCA17084.1"/>
    </source>
</evidence>
<proteinExistence type="predicted"/>
<dbReference type="SMART" id="SM00228">
    <property type="entry name" value="PDZ"/>
    <property type="match status" value="4"/>
</dbReference>
<accession>F0W7I3</accession>
<dbReference type="SUPFAM" id="SSF55394">
    <property type="entry name" value="Bactericidal permeability-increasing protein, BPI"/>
    <property type="match status" value="1"/>
</dbReference>
<reference evidence="3" key="2">
    <citation type="submission" date="2011-02" db="EMBL/GenBank/DDBJ databases">
        <authorList>
            <person name="MacLean D."/>
        </authorList>
    </citation>
    <scope>NUCLEOTIDE SEQUENCE</scope>
</reference>
<sequence length="1145" mass="130391">MSFPAVVFYRNSSCERYELSPDLCSFHSQTYTIQLEKRPNASLLDVPGTSLRLRRDNLVYVHSIGQGVVSQFHVATDVYEILFFDGVRGFIPSTAVIPLDRKWVAKIPVPPTPEQVHEAFEDRLLWEDAVRLSHKCRSLYSKMKKICATNADLVALLSTQLRYGDEYRDLLLSSWLDPSVVDCWVNRVRPAFCMEWTALRTLVATKKTQLEEEFFHGEKTLQDFIVQALEILGHFQKSTEIKKLNTRLRASVKKQWLALTEDDNETEESTSVNLAITSPPEEFPSKRLILSELLTLVEEKFARKSKKWLWLLYTRTERIPHVAFANYTMEKHEKVCQYCRYIDRQICLLLHVDSFWSLTPEAIAKRIEARCPCISKKSSRWIDRLQQYFQVWQFSSNGKMFSNNFRKVIQAVDDPELFRTQLDGFVSSVSYVKIGAWGSILVSDRAKRQKIIDKVKDHCLDFLISVLPSIKMDALHGVYERIEYSLAHLDISSFRIRKEHVKVRLGNLTDDKIITVRAHRLRGKMHDLEWTFAQKYFPYLNGSGLADAFLSGGLISLGLKAERQIVNRETQEFRPILVLHSIDIEIRDELKLTVQKSWFSAIYNLLTSMFATLIREYVAKTIESKILMHLVKFLETLNQQMEMYWPLIFQVMEMRVEDLPIASPWRGAKLVDIQPDDVELQFKSVGEVPFTFNKGVLHRHVHVSGYRAADLDLKVTPESMFVALTSKTSSAGAKQIGIGARLLAINGLSCAKLSVPELRTVLQSLAGGLTMRFSKEPEDVTKALQTRQKLHEQRLAQIQPQIVEVVLSEEGPFGILLRERPLAKYGVIVVGFADGPSKTQAEQSGRIKPGMILIKVNEIDLRFYKLPELLEILRAIIARPATLQFASTPDIVVTLRNWPPMIELELEEEADEDHDDDESESASSEKSTESLEKSADANEEESSLLVLKADMREKSNLFQNYVTIAGFQRAPSQAQKCRLLEVGDVLISVNGTPLTAPFQESFASILSSLREIVTSKQPMHAIFVSKAEFLQKSSSIPEKIADEENTVGKLYKNEKKVTFSTAPLGILFGNLRDRAAYILKYTSSHGPAERTKVLRVGNAILQICGENVRMEATPASVEQMIDQVRGPPYALSVRDLELQRALFKM</sequence>
<dbReference type="SUPFAM" id="SSF50156">
    <property type="entry name" value="PDZ domain-like"/>
    <property type="match status" value="1"/>
</dbReference>
<protein>
    <submittedName>
        <fullName evidence="3">Uncharacterized protein AlNc14C30G2789</fullName>
    </submittedName>
</protein>
<feature type="compositionally biased region" description="Acidic residues" evidence="1">
    <location>
        <begin position="908"/>
        <end position="920"/>
    </location>
</feature>